<name>F2N8D3_CORGP</name>
<dbReference type="PANTHER" id="PTHR30146">
    <property type="entry name" value="LACI-RELATED TRANSCRIPTIONAL REPRESSOR"/>
    <property type="match status" value="1"/>
</dbReference>
<dbReference type="HOGENOM" id="CLU_037628_6_2_11"/>
<dbReference type="RefSeq" id="WP_013709059.1">
    <property type="nucleotide sequence ID" value="NC_015389.1"/>
</dbReference>
<dbReference type="Pfam" id="PF00356">
    <property type="entry name" value="LacI"/>
    <property type="match status" value="1"/>
</dbReference>
<gene>
    <name evidence="5" type="ordered locus">Corgl_1214</name>
</gene>
<protein>
    <submittedName>
        <fullName evidence="5">Transcriptional regulator, LacI family</fullName>
    </submittedName>
</protein>
<dbReference type="CDD" id="cd06267">
    <property type="entry name" value="PBP1_LacI_sugar_binding-like"/>
    <property type="match status" value="1"/>
</dbReference>
<dbReference type="OrthoDB" id="9785139at2"/>
<dbReference type="AlphaFoldDB" id="F2N8D3"/>
<evidence type="ECO:0000259" key="4">
    <source>
        <dbReference type="PROSITE" id="PS50932"/>
    </source>
</evidence>
<dbReference type="PANTHER" id="PTHR30146:SF109">
    <property type="entry name" value="HTH-TYPE TRANSCRIPTIONAL REGULATOR GALS"/>
    <property type="match status" value="1"/>
</dbReference>
<accession>F2N8D3</accession>
<dbReference type="SMART" id="SM00354">
    <property type="entry name" value="HTH_LACI"/>
    <property type="match status" value="1"/>
</dbReference>
<dbReference type="CDD" id="cd01392">
    <property type="entry name" value="HTH_LacI"/>
    <property type="match status" value="1"/>
</dbReference>
<proteinExistence type="predicted"/>
<dbReference type="SUPFAM" id="SSF53822">
    <property type="entry name" value="Periplasmic binding protein-like I"/>
    <property type="match status" value="1"/>
</dbReference>
<evidence type="ECO:0000313" key="6">
    <source>
        <dbReference type="Proteomes" id="UP000006851"/>
    </source>
</evidence>
<reference evidence="6" key="1">
    <citation type="journal article" date="2013" name="Stand. Genomic Sci.">
        <title>Complete genome sequence of Coriobacterium glomerans type strain (PW2(T)) from the midgut of Pyrrhocoris apterus L. (red soldier bug).</title>
        <authorList>
            <person name="Stackebrandt E."/>
            <person name="Zeytun A."/>
            <person name="Lapidus A."/>
            <person name="Nolan M."/>
            <person name="Lucas S."/>
            <person name="Hammon N."/>
            <person name="Deshpande S."/>
            <person name="Cheng J.F."/>
            <person name="Tapia R."/>
            <person name="Goodwin L.A."/>
            <person name="Pitluck S."/>
            <person name="Liolios K."/>
            <person name="Pagani I."/>
            <person name="Ivanova N."/>
            <person name="Mavromatis K."/>
            <person name="Mikhailova N."/>
            <person name="Huntemann M."/>
            <person name="Pati A."/>
            <person name="Chen A."/>
            <person name="Palaniappan K."/>
            <person name="Chang Y.J."/>
            <person name="Land M."/>
            <person name="Hauser L."/>
            <person name="Rohde M."/>
            <person name="Pukall R."/>
            <person name="Goker M."/>
            <person name="Detter J.C."/>
            <person name="Woyke T."/>
            <person name="Bristow J."/>
            <person name="Eisen J.A."/>
            <person name="Markowitz V."/>
            <person name="Hugenholtz P."/>
            <person name="Kyrpides N.C."/>
            <person name="Klenk H.P."/>
        </authorList>
    </citation>
    <scope>NUCLEOTIDE SEQUENCE</scope>
    <source>
        <strain evidence="6">ATCC 49209 / DSM 20642 / JCM 10262 / PW2</strain>
    </source>
</reference>
<dbReference type="PROSITE" id="PS50932">
    <property type="entry name" value="HTH_LACI_2"/>
    <property type="match status" value="1"/>
</dbReference>
<dbReference type="SUPFAM" id="SSF47413">
    <property type="entry name" value="lambda repressor-like DNA-binding domains"/>
    <property type="match status" value="1"/>
</dbReference>
<evidence type="ECO:0000313" key="5">
    <source>
        <dbReference type="EMBL" id="AEB07316.1"/>
    </source>
</evidence>
<dbReference type="GO" id="GO:0003700">
    <property type="term" value="F:DNA-binding transcription factor activity"/>
    <property type="evidence" value="ECO:0007669"/>
    <property type="project" value="TreeGrafter"/>
</dbReference>
<dbReference type="Gene3D" id="3.40.50.2300">
    <property type="match status" value="2"/>
</dbReference>
<evidence type="ECO:0000256" key="2">
    <source>
        <dbReference type="ARBA" id="ARBA00023125"/>
    </source>
</evidence>
<dbReference type="InterPro" id="IPR028082">
    <property type="entry name" value="Peripla_BP_I"/>
</dbReference>
<sequence>MDIRDIARLSGYSLGTVSRVLNGRENVSERARARVLEVVEAHGYEPNENARFLKMQEATSVVVFVKGTRNMLFADILERIMSQLAETGEQACVSYLDEDADEVRSALRFQQIRHPKGMIFLGGDPAFFERSFARIEVPCVLITNTVSDLGFRNLSSFSTDDTAAAREIVGWLGACGHERIGIIGGSLTPGQISYRRLMGAQNALDCAGIDLDFERDYEPCRYSMEAGYEAIVRLLARSPDITAVFALGDVIALGAARAVFDMGRRIPEDLSLAGFDGIASSQFSVPRLTTICQDSAQLASRGVVALLRAMAAEVEPVHEVVPFKLYKRESVRPLS</sequence>
<keyword evidence="1" id="KW-0805">Transcription regulation</keyword>
<dbReference type="KEGG" id="cgo:Corgl_1214"/>
<dbReference type="EMBL" id="CP002628">
    <property type="protein sequence ID" value="AEB07316.1"/>
    <property type="molecule type" value="Genomic_DNA"/>
</dbReference>
<keyword evidence="3" id="KW-0804">Transcription</keyword>
<evidence type="ECO:0000256" key="1">
    <source>
        <dbReference type="ARBA" id="ARBA00023015"/>
    </source>
</evidence>
<feature type="domain" description="HTH lacI-type" evidence="4">
    <location>
        <begin position="1"/>
        <end position="55"/>
    </location>
</feature>
<dbReference type="STRING" id="700015.Corgl_1214"/>
<dbReference type="Proteomes" id="UP000006851">
    <property type="component" value="Chromosome"/>
</dbReference>
<dbReference type="GO" id="GO:0000976">
    <property type="term" value="F:transcription cis-regulatory region binding"/>
    <property type="evidence" value="ECO:0007669"/>
    <property type="project" value="TreeGrafter"/>
</dbReference>
<dbReference type="eggNOG" id="COG1609">
    <property type="taxonomic scope" value="Bacteria"/>
</dbReference>
<keyword evidence="2" id="KW-0238">DNA-binding</keyword>
<dbReference type="InterPro" id="IPR000843">
    <property type="entry name" value="HTH_LacI"/>
</dbReference>
<dbReference type="InterPro" id="IPR010982">
    <property type="entry name" value="Lambda_DNA-bd_dom_sf"/>
</dbReference>
<dbReference type="InterPro" id="IPR046335">
    <property type="entry name" value="LacI/GalR-like_sensor"/>
</dbReference>
<organism evidence="5 6">
    <name type="scientific">Coriobacterium glomerans (strain ATCC 49209 / DSM 20642 / JCM 10262 / PW2)</name>
    <dbReference type="NCBI Taxonomy" id="700015"/>
    <lineage>
        <taxon>Bacteria</taxon>
        <taxon>Bacillati</taxon>
        <taxon>Actinomycetota</taxon>
        <taxon>Coriobacteriia</taxon>
        <taxon>Coriobacteriales</taxon>
        <taxon>Coriobacteriaceae</taxon>
        <taxon>Coriobacterium</taxon>
    </lineage>
</organism>
<dbReference type="Pfam" id="PF13377">
    <property type="entry name" value="Peripla_BP_3"/>
    <property type="match status" value="1"/>
</dbReference>
<evidence type="ECO:0000256" key="3">
    <source>
        <dbReference type="ARBA" id="ARBA00023163"/>
    </source>
</evidence>
<dbReference type="Gene3D" id="1.10.260.40">
    <property type="entry name" value="lambda repressor-like DNA-binding domains"/>
    <property type="match status" value="1"/>
</dbReference>
<keyword evidence="6" id="KW-1185">Reference proteome</keyword>